<evidence type="ECO:0000256" key="1">
    <source>
        <dbReference type="SAM" id="MobiDB-lite"/>
    </source>
</evidence>
<feature type="region of interest" description="Disordered" evidence="1">
    <location>
        <begin position="165"/>
        <end position="344"/>
    </location>
</feature>
<dbReference type="EMBL" id="KN846954">
    <property type="protein sequence ID" value="KIV77828.1"/>
    <property type="molecule type" value="Genomic_DNA"/>
</dbReference>
<dbReference type="Proteomes" id="UP000053599">
    <property type="component" value="Unassembled WGS sequence"/>
</dbReference>
<feature type="compositionally biased region" description="Basic and acidic residues" evidence="1">
    <location>
        <begin position="74"/>
        <end position="87"/>
    </location>
</feature>
<feature type="compositionally biased region" description="Acidic residues" evidence="1">
    <location>
        <begin position="306"/>
        <end position="317"/>
    </location>
</feature>
<name>A0A0D1YSA1_9EURO</name>
<feature type="compositionally biased region" description="Basic and acidic residues" evidence="1">
    <location>
        <begin position="327"/>
        <end position="336"/>
    </location>
</feature>
<feature type="compositionally biased region" description="Low complexity" evidence="1">
    <location>
        <begin position="291"/>
        <end position="305"/>
    </location>
</feature>
<accession>A0A0D1YSA1</accession>
<proteinExistence type="predicted"/>
<feature type="region of interest" description="Disordered" evidence="1">
    <location>
        <begin position="597"/>
        <end position="618"/>
    </location>
</feature>
<gene>
    <name evidence="2" type="ORF">PV11_09608</name>
</gene>
<feature type="region of interest" description="Disordered" evidence="1">
    <location>
        <begin position="401"/>
        <end position="441"/>
    </location>
</feature>
<feature type="region of interest" description="Disordered" evidence="1">
    <location>
        <begin position="533"/>
        <end position="554"/>
    </location>
</feature>
<feature type="region of interest" description="Disordered" evidence="1">
    <location>
        <begin position="1"/>
        <end position="141"/>
    </location>
</feature>
<evidence type="ECO:0000313" key="3">
    <source>
        <dbReference type="Proteomes" id="UP000053599"/>
    </source>
</evidence>
<dbReference type="AlphaFoldDB" id="A0A0D1YSA1"/>
<reference evidence="2 3" key="1">
    <citation type="submission" date="2015-01" db="EMBL/GenBank/DDBJ databases">
        <title>The Genome Sequence of Exophiala sideris CBS121828.</title>
        <authorList>
            <consortium name="The Broad Institute Genomics Platform"/>
            <person name="Cuomo C."/>
            <person name="de Hoog S."/>
            <person name="Gorbushina A."/>
            <person name="Stielow B."/>
            <person name="Teixiera M."/>
            <person name="Abouelleil A."/>
            <person name="Chapman S.B."/>
            <person name="Priest M."/>
            <person name="Young S.K."/>
            <person name="Wortman J."/>
            <person name="Nusbaum C."/>
            <person name="Birren B."/>
        </authorList>
    </citation>
    <scope>NUCLEOTIDE SEQUENCE [LARGE SCALE GENOMIC DNA]</scope>
    <source>
        <strain evidence="2 3">CBS 121828</strain>
    </source>
</reference>
<feature type="compositionally biased region" description="Polar residues" evidence="1">
    <location>
        <begin position="115"/>
        <end position="124"/>
    </location>
</feature>
<organism evidence="2 3">
    <name type="scientific">Exophiala sideris</name>
    <dbReference type="NCBI Taxonomy" id="1016849"/>
    <lineage>
        <taxon>Eukaryota</taxon>
        <taxon>Fungi</taxon>
        <taxon>Dikarya</taxon>
        <taxon>Ascomycota</taxon>
        <taxon>Pezizomycotina</taxon>
        <taxon>Eurotiomycetes</taxon>
        <taxon>Chaetothyriomycetidae</taxon>
        <taxon>Chaetothyriales</taxon>
        <taxon>Herpotrichiellaceae</taxon>
        <taxon>Exophiala</taxon>
    </lineage>
</organism>
<sequence>MPFASLRRKTVDATPSIHDDKKPASGSFRTRSATLPSLSPRKSLSALLDTARGRRPASPAQKNPPPGAPDEDNYQEHEASNTDHDLQRCQPSSPDKSRRFRRSPSPHPLKGCVSSRLSKINGTGLNRRRSESSMKGEPPSKNFFETLANAIRAPASMFYKENKQTLRADDTDLLTSKTASASEDSDPLAEKSAPENDTSLLKSVRFRPSGARVNPEARSSPINIPQPTPPLPQVEPATTPPLQCHKKLEDPVPTGRPPAAHIMSSSEDFRNALAETKPFDILDNMNEPMQDPHSSDLSSPLSDSDSPLEDPFDDAAQEADPAGSRAMLKEYNDRFQSRKSRKAISSTDAVIDSDFVYNTGTVQESGSLRGPELVEVDQKGMKADMSKGKKDCFSLVQTEPCGQIDSENGSETKKTSLVNPDTVKDRVAPAPQPRNGNRPIPSVAEYTQMLENRRSYLSRGRRSYHSADSDVTTSLDVDNFDNCSNVSLCPTETVKVRSEASSRNFSPLTPYQSFGPFGENCESGKLSTNCVATEKTQPSGNDPGYDASKDAPQDGQIDAGIALVQGAPIDGLSQVQETKGSPPGASELDQAARLVDSSPAMPTTSSENGAQPRVGSRGLPTARTYKVLNPYSDQHGWTPFDDYKFVYAARVALAEFENDFREILATEGGFRWFWDTCDLPMWNAPSQDTNALTPWETDDLVNSIHAYSLLPEPVPTLMFGDFKARILRTSMERALGALGVKNLPLHLHPLDEVTEVSDDSLSIEEESSFPSTGNFRDVPEDDADGVLKYTVLHPANTGSVPIMTEEEKMTKVTRLLQNFRLKKEKKLQKDNIKITKHAVEAMPLTSERPWSASEVKDSNGMLLPGGNDVSKPGVGIAEDRMSLFEAANEQGPASAMVVEMVQTVRTKLWSLNAVVSRAEVRMKTKSIVKAFSEAGEYGLADYRQ</sequence>
<feature type="compositionally biased region" description="Polar residues" evidence="1">
    <location>
        <begin position="27"/>
        <end position="42"/>
    </location>
</feature>
<feature type="compositionally biased region" description="Polar residues" evidence="1">
    <location>
        <begin position="173"/>
        <end position="182"/>
    </location>
</feature>
<dbReference type="OrthoDB" id="4119912at2759"/>
<dbReference type="HOGENOM" id="CLU_311225_0_0_1"/>
<feature type="compositionally biased region" description="Pro residues" evidence="1">
    <location>
        <begin position="224"/>
        <end position="233"/>
    </location>
</feature>
<evidence type="ECO:0000313" key="2">
    <source>
        <dbReference type="EMBL" id="KIV77828.1"/>
    </source>
</evidence>
<feature type="compositionally biased region" description="Polar residues" evidence="1">
    <location>
        <begin position="405"/>
        <end position="419"/>
    </location>
</feature>
<protein>
    <submittedName>
        <fullName evidence="2">Uncharacterized protein</fullName>
    </submittedName>
</protein>
<feature type="compositionally biased region" description="Polar residues" evidence="1">
    <location>
        <begin position="600"/>
        <end position="609"/>
    </location>
</feature>